<dbReference type="Proteomes" id="UP000887159">
    <property type="component" value="Unassembled WGS sequence"/>
</dbReference>
<organism evidence="1 2">
    <name type="scientific">Trichonephila clavipes</name>
    <name type="common">Golden silk orbweaver</name>
    <name type="synonym">Nephila clavipes</name>
    <dbReference type="NCBI Taxonomy" id="2585209"/>
    <lineage>
        <taxon>Eukaryota</taxon>
        <taxon>Metazoa</taxon>
        <taxon>Ecdysozoa</taxon>
        <taxon>Arthropoda</taxon>
        <taxon>Chelicerata</taxon>
        <taxon>Arachnida</taxon>
        <taxon>Araneae</taxon>
        <taxon>Araneomorphae</taxon>
        <taxon>Entelegynae</taxon>
        <taxon>Araneoidea</taxon>
        <taxon>Nephilidae</taxon>
        <taxon>Trichonephila</taxon>
    </lineage>
</organism>
<comment type="caution">
    <text evidence="1">The sequence shown here is derived from an EMBL/GenBank/DDBJ whole genome shotgun (WGS) entry which is preliminary data.</text>
</comment>
<evidence type="ECO:0000313" key="2">
    <source>
        <dbReference type="Proteomes" id="UP000887159"/>
    </source>
</evidence>
<accession>A0A8X6UV10</accession>
<name>A0A8X6UV10_TRICX</name>
<evidence type="ECO:0000313" key="1">
    <source>
        <dbReference type="EMBL" id="GFX88813.1"/>
    </source>
</evidence>
<keyword evidence="2" id="KW-1185">Reference proteome</keyword>
<dbReference type="AlphaFoldDB" id="A0A8X6UV10"/>
<feature type="non-terminal residue" evidence="1">
    <location>
        <position position="63"/>
    </location>
</feature>
<reference evidence="1" key="1">
    <citation type="submission" date="2020-08" db="EMBL/GenBank/DDBJ databases">
        <title>Multicomponent nature underlies the extraordinary mechanical properties of spider dragline silk.</title>
        <authorList>
            <person name="Kono N."/>
            <person name="Nakamura H."/>
            <person name="Mori M."/>
            <person name="Yoshida Y."/>
            <person name="Ohtoshi R."/>
            <person name="Malay A.D."/>
            <person name="Moran D.A.P."/>
            <person name="Tomita M."/>
            <person name="Numata K."/>
            <person name="Arakawa K."/>
        </authorList>
    </citation>
    <scope>NUCLEOTIDE SEQUENCE</scope>
</reference>
<proteinExistence type="predicted"/>
<sequence length="63" mass="6946">MAGIESVHPDGWTRKEKGGVAKLVGFSGLKKSKSKVEQADKKLVCYWSSGINKEALYSLSWCQ</sequence>
<gene>
    <name evidence="1" type="ORF">TNCV_2575201</name>
</gene>
<protein>
    <submittedName>
        <fullName evidence="1">Uncharacterized protein</fullName>
    </submittedName>
</protein>
<dbReference type="EMBL" id="BMAU01021062">
    <property type="protein sequence ID" value="GFX88813.1"/>
    <property type="molecule type" value="Genomic_DNA"/>
</dbReference>